<dbReference type="EMBL" id="JAPWDV010000004">
    <property type="protein sequence ID" value="KAJ6215338.1"/>
    <property type="molecule type" value="Genomic_DNA"/>
</dbReference>
<comment type="caution">
    <text evidence="1">The sequence shown here is derived from an EMBL/GenBank/DDBJ whole genome shotgun (WGS) entry which is preliminary data.</text>
</comment>
<evidence type="ECO:0000313" key="2">
    <source>
        <dbReference type="Proteomes" id="UP001142055"/>
    </source>
</evidence>
<gene>
    <name evidence="1" type="ORF">RDWZM_009838</name>
</gene>
<name>A0A9Q0LYA6_BLOTA</name>
<proteinExistence type="predicted"/>
<keyword evidence="2" id="KW-1185">Reference proteome</keyword>
<protein>
    <submittedName>
        <fullName evidence="1">Uncharacterized protein</fullName>
    </submittedName>
</protein>
<reference evidence="1" key="1">
    <citation type="submission" date="2022-12" db="EMBL/GenBank/DDBJ databases">
        <title>Genome assemblies of Blomia tropicalis.</title>
        <authorList>
            <person name="Cui Y."/>
        </authorList>
    </citation>
    <scope>NUCLEOTIDE SEQUENCE</scope>
    <source>
        <tissue evidence="1">Adult mites</tissue>
    </source>
</reference>
<dbReference type="AlphaFoldDB" id="A0A9Q0LYA6"/>
<evidence type="ECO:0000313" key="1">
    <source>
        <dbReference type="EMBL" id="KAJ6215338.1"/>
    </source>
</evidence>
<dbReference type="Proteomes" id="UP001142055">
    <property type="component" value="Chromosome 4"/>
</dbReference>
<organism evidence="1 2">
    <name type="scientific">Blomia tropicalis</name>
    <name type="common">Mite</name>
    <dbReference type="NCBI Taxonomy" id="40697"/>
    <lineage>
        <taxon>Eukaryota</taxon>
        <taxon>Metazoa</taxon>
        <taxon>Ecdysozoa</taxon>
        <taxon>Arthropoda</taxon>
        <taxon>Chelicerata</taxon>
        <taxon>Arachnida</taxon>
        <taxon>Acari</taxon>
        <taxon>Acariformes</taxon>
        <taxon>Sarcoptiformes</taxon>
        <taxon>Astigmata</taxon>
        <taxon>Glycyphagoidea</taxon>
        <taxon>Echimyopodidae</taxon>
        <taxon>Blomia</taxon>
    </lineage>
</organism>
<accession>A0A9Q0LYA6</accession>
<sequence>MYAIIRGNPICVRTITINPVTPTQCFQIFKPEYWESDDECMNNKMNHGRYWWKQECHPSYYIYRTVQIKSDDIYNYVYCRDCNLKYGEIDMILNGNVRIIPKNIRFSIDGIEQPIEYQENINGSIVMSQPIS</sequence>